<gene>
    <name evidence="1" type="ORF">QBC47DRAFT_374191</name>
</gene>
<dbReference type="SUPFAM" id="SSF53335">
    <property type="entry name" value="S-adenosyl-L-methionine-dependent methyltransferases"/>
    <property type="match status" value="1"/>
</dbReference>
<dbReference type="EMBL" id="MU839829">
    <property type="protein sequence ID" value="KAK1758282.1"/>
    <property type="molecule type" value="Genomic_DNA"/>
</dbReference>
<dbReference type="InterPro" id="IPR029063">
    <property type="entry name" value="SAM-dependent_MTases_sf"/>
</dbReference>
<dbReference type="GO" id="GO:0032259">
    <property type="term" value="P:methylation"/>
    <property type="evidence" value="ECO:0007669"/>
    <property type="project" value="UniProtKB-KW"/>
</dbReference>
<dbReference type="GO" id="GO:0008168">
    <property type="term" value="F:methyltransferase activity"/>
    <property type="evidence" value="ECO:0007669"/>
    <property type="project" value="UniProtKB-KW"/>
</dbReference>
<dbReference type="CDD" id="cd02440">
    <property type="entry name" value="AdoMet_MTases"/>
    <property type="match status" value="1"/>
</dbReference>
<protein>
    <submittedName>
        <fullName evidence="1">SAM-dependent methyltransferase</fullName>
    </submittedName>
</protein>
<sequence>MAVLPLSSATEIAAYESPPYTIPTNPADFPSHTEVSQTIHRINLLNAFGPTSFFPGARVLEIGCGQGTCTSVLAYAVSQQNSHHQGDHQGEGHVDAIDPAPLTYGAPITLGQAQGYLSAGPLGGNITFTQADPLSFLSSDTTKKWDTAVMAHCLWYFPSPSTLSEILEALKGRVKRVCLAEWALRVSHPSAGAHVLAALARGMLEATRRHGRSDENIQTPMSPATMRDVAEQAGWAVEAEEMVVPDAALDDGRWEVGTVISTRFVDDVAKEVGGNDERLGALLRSAREATVAATEAVGGLKKVTSMDVWVATLVAK</sequence>
<comment type="caution">
    <text evidence="1">The sequence shown here is derived from an EMBL/GenBank/DDBJ whole genome shotgun (WGS) entry which is preliminary data.</text>
</comment>
<evidence type="ECO:0000313" key="2">
    <source>
        <dbReference type="Proteomes" id="UP001239445"/>
    </source>
</evidence>
<reference evidence="1" key="1">
    <citation type="submission" date="2023-06" db="EMBL/GenBank/DDBJ databases">
        <title>Genome-scale phylogeny and comparative genomics of the fungal order Sordariales.</title>
        <authorList>
            <consortium name="Lawrence Berkeley National Laboratory"/>
            <person name="Hensen N."/>
            <person name="Bonometti L."/>
            <person name="Westerberg I."/>
            <person name="Brannstrom I.O."/>
            <person name="Guillou S."/>
            <person name="Cros-Aarteil S."/>
            <person name="Calhoun S."/>
            <person name="Haridas S."/>
            <person name="Kuo A."/>
            <person name="Mondo S."/>
            <person name="Pangilinan J."/>
            <person name="Riley R."/>
            <person name="Labutti K."/>
            <person name="Andreopoulos B."/>
            <person name="Lipzen A."/>
            <person name="Chen C."/>
            <person name="Yanf M."/>
            <person name="Daum C."/>
            <person name="Ng V."/>
            <person name="Clum A."/>
            <person name="Steindorff A."/>
            <person name="Ohm R."/>
            <person name="Martin F."/>
            <person name="Silar P."/>
            <person name="Natvig D."/>
            <person name="Lalanne C."/>
            <person name="Gautier V."/>
            <person name="Ament-Velasquez S.L."/>
            <person name="Kruys A."/>
            <person name="Hutchinson M.I."/>
            <person name="Powell A.J."/>
            <person name="Barry K."/>
            <person name="Miller A.N."/>
            <person name="Grigoriev I.V."/>
            <person name="Debuchy R."/>
            <person name="Gladieux P."/>
            <person name="Thoren M.H."/>
            <person name="Johannesson H."/>
        </authorList>
    </citation>
    <scope>NUCLEOTIDE SEQUENCE</scope>
    <source>
        <strain evidence="1">PSN4</strain>
    </source>
</reference>
<name>A0AAJ0BHX3_9PEZI</name>
<evidence type="ECO:0000313" key="1">
    <source>
        <dbReference type="EMBL" id="KAK1758282.1"/>
    </source>
</evidence>
<dbReference type="AlphaFoldDB" id="A0AAJ0BHX3"/>
<dbReference type="Gene3D" id="3.40.50.150">
    <property type="entry name" value="Vaccinia Virus protein VP39"/>
    <property type="match status" value="1"/>
</dbReference>
<keyword evidence="2" id="KW-1185">Reference proteome</keyword>
<keyword evidence="1" id="KW-0489">Methyltransferase</keyword>
<accession>A0AAJ0BHX3</accession>
<organism evidence="1 2">
    <name type="scientific">Echria macrotheca</name>
    <dbReference type="NCBI Taxonomy" id="438768"/>
    <lineage>
        <taxon>Eukaryota</taxon>
        <taxon>Fungi</taxon>
        <taxon>Dikarya</taxon>
        <taxon>Ascomycota</taxon>
        <taxon>Pezizomycotina</taxon>
        <taxon>Sordariomycetes</taxon>
        <taxon>Sordariomycetidae</taxon>
        <taxon>Sordariales</taxon>
        <taxon>Schizotheciaceae</taxon>
        <taxon>Echria</taxon>
    </lineage>
</organism>
<keyword evidence="1" id="KW-0808">Transferase</keyword>
<dbReference type="Proteomes" id="UP001239445">
    <property type="component" value="Unassembled WGS sequence"/>
</dbReference>
<proteinExistence type="predicted"/>
<dbReference type="Pfam" id="PF13489">
    <property type="entry name" value="Methyltransf_23"/>
    <property type="match status" value="1"/>
</dbReference>